<reference evidence="1" key="2">
    <citation type="submission" date="2025-09" db="UniProtKB">
        <authorList>
            <consortium name="Ensembl"/>
        </authorList>
    </citation>
    <scope>IDENTIFICATION</scope>
</reference>
<keyword evidence="2" id="KW-1185">Reference proteome</keyword>
<dbReference type="Ensembl" id="ENSCPRT00005019098.1">
    <property type="protein sequence ID" value="ENSCPRP00005016308.1"/>
    <property type="gene ID" value="ENSCPRG00005011388.1"/>
</dbReference>
<evidence type="ECO:0000313" key="1">
    <source>
        <dbReference type="Ensembl" id="ENSCPRP00005016308.1"/>
    </source>
</evidence>
<name>A0A7M4EX14_CROPO</name>
<evidence type="ECO:0000313" key="2">
    <source>
        <dbReference type="Proteomes" id="UP000594220"/>
    </source>
</evidence>
<protein>
    <submittedName>
        <fullName evidence="1">Uncharacterized protein</fullName>
    </submittedName>
</protein>
<accession>A0A7M4EX14</accession>
<sequence length="87" mass="9927">GRTGGTCWARCGIFHRPCLLYNSPPFYCHGSSLGCLLQRMGKSSESYGLYIFVLLKEYLKNFSSNQVNPWRISLPGWKCFWAAIKLT</sequence>
<proteinExistence type="predicted"/>
<dbReference type="AlphaFoldDB" id="A0A7M4EX14"/>
<organism evidence="1 2">
    <name type="scientific">Crocodylus porosus</name>
    <name type="common">Saltwater crocodile</name>
    <name type="synonym">Estuarine crocodile</name>
    <dbReference type="NCBI Taxonomy" id="8502"/>
    <lineage>
        <taxon>Eukaryota</taxon>
        <taxon>Metazoa</taxon>
        <taxon>Chordata</taxon>
        <taxon>Craniata</taxon>
        <taxon>Vertebrata</taxon>
        <taxon>Euteleostomi</taxon>
        <taxon>Archelosauria</taxon>
        <taxon>Archosauria</taxon>
        <taxon>Crocodylia</taxon>
        <taxon>Longirostres</taxon>
        <taxon>Crocodylidae</taxon>
        <taxon>Crocodylus</taxon>
    </lineage>
</organism>
<dbReference type="Proteomes" id="UP000594220">
    <property type="component" value="Unplaced"/>
</dbReference>
<reference evidence="1" key="1">
    <citation type="submission" date="2025-08" db="UniProtKB">
        <authorList>
            <consortium name="Ensembl"/>
        </authorList>
    </citation>
    <scope>IDENTIFICATION</scope>
</reference>